<proteinExistence type="predicted"/>
<name>A0A4V2JX26_9MICR</name>
<dbReference type="AlphaFoldDB" id="A0A4V2JX26"/>
<accession>A0A4V2JX26</accession>
<evidence type="ECO:0000313" key="1">
    <source>
        <dbReference type="EMBL" id="TBU10212.1"/>
    </source>
</evidence>
<sequence>MLVFNLDLSKTNDFSETLVKKNESLNVYQRKLTMYENRKKFRRENRVFKISERVTYDDYLIPFVSDTDQATCLSLEEL</sequence>
<gene>
    <name evidence="1" type="ORF">CWI38_1938p0010</name>
</gene>
<dbReference type="EMBL" id="PITK01001938">
    <property type="protein sequence ID" value="TBU10212.1"/>
    <property type="molecule type" value="Genomic_DNA"/>
</dbReference>
<evidence type="ECO:0000313" key="2">
    <source>
        <dbReference type="Proteomes" id="UP000292282"/>
    </source>
</evidence>
<keyword evidence="2" id="KW-1185">Reference proteome</keyword>
<comment type="caution">
    <text evidence="1">The sequence shown here is derived from an EMBL/GenBank/DDBJ whole genome shotgun (WGS) entry which is preliminary data.</text>
</comment>
<dbReference type="Proteomes" id="UP000292282">
    <property type="component" value="Unassembled WGS sequence"/>
</dbReference>
<dbReference type="OrthoDB" id="2191163at2759"/>
<protein>
    <submittedName>
        <fullName evidence="1">Uncharacterized protein</fullName>
    </submittedName>
</protein>
<reference evidence="1 2" key="1">
    <citation type="submission" date="2017-12" db="EMBL/GenBank/DDBJ databases">
        <authorList>
            <person name="Pombert J.-F."/>
            <person name="Haag K.L."/>
            <person name="Ebert D."/>
        </authorList>
    </citation>
    <scope>NUCLEOTIDE SEQUENCE [LARGE SCALE GENOMIC DNA]</scope>
    <source>
        <strain evidence="1">IL-G-3</strain>
    </source>
</reference>
<organism evidence="1 2">
    <name type="scientific">Hamiltosporidium tvaerminnensis</name>
    <dbReference type="NCBI Taxonomy" id="1176355"/>
    <lineage>
        <taxon>Eukaryota</taxon>
        <taxon>Fungi</taxon>
        <taxon>Fungi incertae sedis</taxon>
        <taxon>Microsporidia</taxon>
        <taxon>Dubosqiidae</taxon>
        <taxon>Hamiltosporidium</taxon>
    </lineage>
</organism>
<dbReference type="VEuPathDB" id="MicrosporidiaDB:CWI38_1938p0010"/>